<dbReference type="RefSeq" id="WP_305004633.1">
    <property type="nucleotide sequence ID" value="NZ_JAUQSY010000001.1"/>
</dbReference>
<keyword evidence="1" id="KW-0732">Signal</keyword>
<dbReference type="Gene3D" id="2.80.10.50">
    <property type="match status" value="1"/>
</dbReference>
<dbReference type="CDD" id="cd00161">
    <property type="entry name" value="beta-trefoil_Ricin-like"/>
    <property type="match status" value="1"/>
</dbReference>
<comment type="caution">
    <text evidence="3">The sequence shown here is derived from an EMBL/GenBank/DDBJ whole genome shotgun (WGS) entry which is preliminary data.</text>
</comment>
<reference evidence="3" key="1">
    <citation type="submission" date="2023-07" db="EMBL/GenBank/DDBJ databases">
        <authorList>
            <person name="Kim M.K."/>
        </authorList>
    </citation>
    <scope>NUCLEOTIDE SEQUENCE</scope>
    <source>
        <strain evidence="3">ASUV-10-1</strain>
    </source>
</reference>
<name>A0ABT9B578_9BACT</name>
<dbReference type="EMBL" id="JAUQSY010000001">
    <property type="protein sequence ID" value="MDO7873318.1"/>
    <property type="molecule type" value="Genomic_DNA"/>
</dbReference>
<accession>A0ABT9B578</accession>
<organism evidence="3 4">
    <name type="scientific">Hymenobacter aranciens</name>
    <dbReference type="NCBI Taxonomy" id="3063996"/>
    <lineage>
        <taxon>Bacteria</taxon>
        <taxon>Pseudomonadati</taxon>
        <taxon>Bacteroidota</taxon>
        <taxon>Cytophagia</taxon>
        <taxon>Cytophagales</taxon>
        <taxon>Hymenobacteraceae</taxon>
        <taxon>Hymenobacter</taxon>
    </lineage>
</organism>
<dbReference type="SUPFAM" id="SSF50370">
    <property type="entry name" value="Ricin B-like lectins"/>
    <property type="match status" value="1"/>
</dbReference>
<dbReference type="Proteomes" id="UP001176429">
    <property type="component" value="Unassembled WGS sequence"/>
</dbReference>
<evidence type="ECO:0000256" key="1">
    <source>
        <dbReference type="SAM" id="SignalP"/>
    </source>
</evidence>
<evidence type="ECO:0000313" key="3">
    <source>
        <dbReference type="EMBL" id="MDO7873318.1"/>
    </source>
</evidence>
<feature type="chain" id="PRO_5045370132" evidence="1">
    <location>
        <begin position="24"/>
        <end position="281"/>
    </location>
</feature>
<dbReference type="InterPro" id="IPR026444">
    <property type="entry name" value="Secre_tail"/>
</dbReference>
<feature type="signal peptide" evidence="1">
    <location>
        <begin position="1"/>
        <end position="23"/>
    </location>
</feature>
<dbReference type="InterPro" id="IPR000772">
    <property type="entry name" value="Ricin_B_lectin"/>
</dbReference>
<feature type="domain" description="Ricin B lectin" evidence="2">
    <location>
        <begin position="75"/>
        <end position="166"/>
    </location>
</feature>
<sequence length="281" mass="29640">MKKFVLLGSLMALALLGSNQSQAQTAGLVDGGTYKFTHHGVVDPTTGTPLCLDVDFDSQVAGASIGQWLDNGIDAQRFILELQTDGSYKIRHKNTQLYVQPVGGATAATTQIEQNVSTNDDTQRWIITDTGADGYKLILKATATAALPQALEVGFGSNVPGARVNLFDDNGFVPAQRWDLTLIPATPTGTRQASESVLKAEVFPNPAAAAQALKVQVTTISAGPATLELLDMLGRPVAQQAATLVAGPNTVALRTPTLAAGIYVVRVQQGGFVQQTRLVQK</sequence>
<dbReference type="InterPro" id="IPR035992">
    <property type="entry name" value="Ricin_B-like_lectins"/>
</dbReference>
<dbReference type="Pfam" id="PF14200">
    <property type="entry name" value="RicinB_lectin_2"/>
    <property type="match status" value="1"/>
</dbReference>
<keyword evidence="4" id="KW-1185">Reference proteome</keyword>
<gene>
    <name evidence="3" type="ORF">Q5H93_01140</name>
</gene>
<dbReference type="PROSITE" id="PS50231">
    <property type="entry name" value="RICIN_B_LECTIN"/>
    <property type="match status" value="1"/>
</dbReference>
<proteinExistence type="predicted"/>
<protein>
    <submittedName>
        <fullName evidence="3">RICIN domain-containing protein</fullName>
    </submittedName>
</protein>
<evidence type="ECO:0000259" key="2">
    <source>
        <dbReference type="Pfam" id="PF14200"/>
    </source>
</evidence>
<evidence type="ECO:0000313" key="4">
    <source>
        <dbReference type="Proteomes" id="UP001176429"/>
    </source>
</evidence>
<dbReference type="NCBIfam" id="TIGR04183">
    <property type="entry name" value="Por_Secre_tail"/>
    <property type="match status" value="1"/>
</dbReference>